<sequence length="588" mass="67568">MPAIAEINPKDWTIEYFLSNESECEKILENIDTLLEIPSLNNVSLDNFKNGQLVRFQGMIQDMRNPEFFFKKYKITNKKTGENTTKNGMYSDEAKCEMNENILFDDESNENAERQTWIVVSIPGLNDWAKDKPTYSSSQVIDEPMAISESIKRPLEEAFESMDCSESVKKKEKKHENTEGAGPSHSTEIGIKNATAKLVSKDHLLNMPIPSKDGKACIVKVYNDPSYKLNQVIHIVGFLSLDPDLSSVNDNEGMLDVERQTLHPPATIVPRLHAIKIVDEINKFIINPVHILPKAEKIRGDLKILLSPLLFGDEVAADYLICHLISSVYVRKECMCLGTYPINISHFPEKFMNFKQDFYDILKEILIKSHLFEITLESLNDTSLIPKKDYDCNRLTSGLLQLSKNTHLILDETNLTTGEITATGRQNYNAINEIMQFQRLAYDFKFYNMEYDTDIPILILSDVKSFIPCHIQIKLQPDPDTVKCYPQVLEAAKQYLKDENKLSDIRQYVNSLKNVQFEFSEDTVKLIQEDFVEMRQANKNISANDLNWLMVLSRLMSISHGHNALKPELWKRSKQMEKERLSRLSKHP</sequence>
<evidence type="ECO:0000256" key="4">
    <source>
        <dbReference type="ARBA" id="ARBA00023242"/>
    </source>
</evidence>
<reference evidence="6 7" key="1">
    <citation type="journal article" date="2024" name="bioRxiv">
        <title>A reference genome for Trichogramma kaykai: A tiny desert-dwelling parasitoid wasp with competing sex-ratio distorters.</title>
        <authorList>
            <person name="Culotta J."/>
            <person name="Lindsey A.R."/>
        </authorList>
    </citation>
    <scope>NUCLEOTIDE SEQUENCE [LARGE SCALE GENOMIC DNA]</scope>
    <source>
        <strain evidence="6 7">KSX58</strain>
    </source>
</reference>
<accession>A0ABD2X6W6</accession>
<dbReference type="EMBL" id="JBJJXI010000050">
    <property type="protein sequence ID" value="KAL3400830.1"/>
    <property type="molecule type" value="Genomic_DNA"/>
</dbReference>
<evidence type="ECO:0000256" key="5">
    <source>
        <dbReference type="SAM" id="MobiDB-lite"/>
    </source>
</evidence>
<evidence type="ECO:0000256" key="3">
    <source>
        <dbReference type="ARBA" id="ARBA00015405"/>
    </source>
</evidence>
<feature type="region of interest" description="Disordered" evidence="5">
    <location>
        <begin position="162"/>
        <end position="188"/>
    </location>
</feature>
<comment type="similarity">
    <text evidence="2">Belongs to the MCMBP family.</text>
</comment>
<evidence type="ECO:0000313" key="7">
    <source>
        <dbReference type="Proteomes" id="UP001627154"/>
    </source>
</evidence>
<evidence type="ECO:0000313" key="6">
    <source>
        <dbReference type="EMBL" id="KAL3400830.1"/>
    </source>
</evidence>
<evidence type="ECO:0000256" key="2">
    <source>
        <dbReference type="ARBA" id="ARBA00007925"/>
    </source>
</evidence>
<gene>
    <name evidence="6" type="ORF">TKK_005970</name>
</gene>
<dbReference type="InterPro" id="IPR019140">
    <property type="entry name" value="MCM_complex-bd"/>
</dbReference>
<name>A0ABD2X6W6_9HYME</name>
<comment type="caution">
    <text evidence="6">The sequence shown here is derived from an EMBL/GenBank/DDBJ whole genome shotgun (WGS) entry which is preliminary data.</text>
</comment>
<evidence type="ECO:0000256" key="1">
    <source>
        <dbReference type="ARBA" id="ARBA00004123"/>
    </source>
</evidence>
<organism evidence="6 7">
    <name type="scientific">Trichogramma kaykai</name>
    <dbReference type="NCBI Taxonomy" id="54128"/>
    <lineage>
        <taxon>Eukaryota</taxon>
        <taxon>Metazoa</taxon>
        <taxon>Ecdysozoa</taxon>
        <taxon>Arthropoda</taxon>
        <taxon>Hexapoda</taxon>
        <taxon>Insecta</taxon>
        <taxon>Pterygota</taxon>
        <taxon>Neoptera</taxon>
        <taxon>Endopterygota</taxon>
        <taxon>Hymenoptera</taxon>
        <taxon>Apocrita</taxon>
        <taxon>Proctotrupomorpha</taxon>
        <taxon>Chalcidoidea</taxon>
        <taxon>Trichogrammatidae</taxon>
        <taxon>Trichogramma</taxon>
    </lineage>
</organism>
<keyword evidence="7" id="KW-1185">Reference proteome</keyword>
<keyword evidence="4" id="KW-0539">Nucleus</keyword>
<feature type="compositionally biased region" description="Basic and acidic residues" evidence="5">
    <location>
        <begin position="166"/>
        <end position="178"/>
    </location>
</feature>
<comment type="subcellular location">
    <subcellularLocation>
        <location evidence="1">Nucleus</location>
    </subcellularLocation>
</comment>
<dbReference type="Proteomes" id="UP001627154">
    <property type="component" value="Unassembled WGS sequence"/>
</dbReference>
<protein>
    <recommendedName>
        <fullName evidence="3">Mini-chromosome maintenance complex-binding protein</fullName>
    </recommendedName>
</protein>
<proteinExistence type="inferred from homology"/>
<dbReference type="PANTHER" id="PTHR13489">
    <property type="entry name" value="MINI-CHROMOSOME MAINTENANCE COMPLEX-BINDING PROTEIN"/>
    <property type="match status" value="1"/>
</dbReference>
<dbReference type="PANTHER" id="PTHR13489:SF0">
    <property type="entry name" value="MINI-CHROMOSOME MAINTENANCE COMPLEX-BINDING PROTEIN"/>
    <property type="match status" value="1"/>
</dbReference>
<dbReference type="Pfam" id="PF09739">
    <property type="entry name" value="MCM_bind"/>
    <property type="match status" value="1"/>
</dbReference>
<dbReference type="AlphaFoldDB" id="A0ABD2X6W6"/>
<dbReference type="GO" id="GO:0005634">
    <property type="term" value="C:nucleus"/>
    <property type="evidence" value="ECO:0007669"/>
    <property type="project" value="UniProtKB-SubCell"/>
</dbReference>